<sequence length="214" mass="23811">GVEYESGSGGTTEYVKALPLSSTNHTNFPGAVQMSTPQKSPDSLTSSLVPETPTTAGSARSGVSSDKLQEKARLQDAVREFAKAAVTRSGFSVELIDEETGSVTETLLQMDRYLYTMKIHPHGSHERSYEMKDMTSLFRGPEFVQQVPGLAHLSQRCMAVDFSNSTDYRLCFYFQEAEQLDKFYSCMKVLRMSVDKSRKKPEPGVQLQLNDTVQ</sequence>
<feature type="non-terminal residue" evidence="2">
    <location>
        <position position="214"/>
    </location>
</feature>
<evidence type="ECO:0000313" key="2">
    <source>
        <dbReference type="EMBL" id="CAE8703484.1"/>
    </source>
</evidence>
<proteinExistence type="predicted"/>
<feature type="region of interest" description="Disordered" evidence="1">
    <location>
        <begin position="25"/>
        <end position="68"/>
    </location>
</feature>
<gene>
    <name evidence="2" type="ORF">PGLA2088_LOCUS32850</name>
</gene>
<name>A0A813KCV5_POLGL</name>
<evidence type="ECO:0000313" key="3">
    <source>
        <dbReference type="Proteomes" id="UP000626109"/>
    </source>
</evidence>
<dbReference type="EMBL" id="CAJNNW010030447">
    <property type="protein sequence ID" value="CAE8703484.1"/>
    <property type="molecule type" value="Genomic_DNA"/>
</dbReference>
<comment type="caution">
    <text evidence="2">The sequence shown here is derived from an EMBL/GenBank/DDBJ whole genome shotgun (WGS) entry which is preliminary data.</text>
</comment>
<feature type="compositionally biased region" description="Polar residues" evidence="1">
    <location>
        <begin position="25"/>
        <end position="66"/>
    </location>
</feature>
<evidence type="ECO:0000256" key="1">
    <source>
        <dbReference type="SAM" id="MobiDB-lite"/>
    </source>
</evidence>
<organism evidence="2 3">
    <name type="scientific">Polarella glacialis</name>
    <name type="common">Dinoflagellate</name>
    <dbReference type="NCBI Taxonomy" id="89957"/>
    <lineage>
        <taxon>Eukaryota</taxon>
        <taxon>Sar</taxon>
        <taxon>Alveolata</taxon>
        <taxon>Dinophyceae</taxon>
        <taxon>Suessiales</taxon>
        <taxon>Suessiaceae</taxon>
        <taxon>Polarella</taxon>
    </lineage>
</organism>
<accession>A0A813KCV5</accession>
<protein>
    <submittedName>
        <fullName evidence="2">Uncharacterized protein</fullName>
    </submittedName>
</protein>
<reference evidence="2" key="1">
    <citation type="submission" date="2021-02" db="EMBL/GenBank/DDBJ databases">
        <authorList>
            <person name="Dougan E. K."/>
            <person name="Rhodes N."/>
            <person name="Thang M."/>
            <person name="Chan C."/>
        </authorList>
    </citation>
    <scope>NUCLEOTIDE SEQUENCE</scope>
</reference>
<dbReference type="AlphaFoldDB" id="A0A813KCV5"/>
<dbReference type="Proteomes" id="UP000626109">
    <property type="component" value="Unassembled WGS sequence"/>
</dbReference>